<feature type="transmembrane region" description="Helical" evidence="9">
    <location>
        <begin position="87"/>
        <end position="104"/>
    </location>
</feature>
<feature type="transmembrane region" description="Helical" evidence="9">
    <location>
        <begin position="157"/>
        <end position="183"/>
    </location>
</feature>
<evidence type="ECO:0000256" key="9">
    <source>
        <dbReference type="RuleBase" id="RU361157"/>
    </source>
</evidence>
<evidence type="ECO:0000256" key="8">
    <source>
        <dbReference type="ARBA" id="ARBA00023136"/>
    </source>
</evidence>
<comment type="subcellular location">
    <subcellularLocation>
        <location evidence="1">Cell inner membrane</location>
        <topology evidence="1">Multi-pass membrane protein</topology>
    </subcellularLocation>
    <subcellularLocation>
        <location evidence="9">Cell membrane</location>
        <topology evidence="9">Multi-pass membrane protein</topology>
    </subcellularLocation>
</comment>
<evidence type="ECO:0000256" key="7">
    <source>
        <dbReference type="ARBA" id="ARBA00022989"/>
    </source>
</evidence>
<keyword evidence="4 9" id="KW-1003">Cell membrane</keyword>
<dbReference type="GO" id="GO:0140359">
    <property type="term" value="F:ABC-type transporter activity"/>
    <property type="evidence" value="ECO:0007669"/>
    <property type="project" value="InterPro"/>
</dbReference>
<feature type="transmembrane region" description="Helical" evidence="9">
    <location>
        <begin position="125"/>
        <end position="151"/>
    </location>
</feature>
<dbReference type="AlphaFoldDB" id="A0A840DQM4"/>
<comment type="similarity">
    <text evidence="2 9">Belongs to the ABC-2 integral membrane protein family.</text>
</comment>
<gene>
    <name evidence="11" type="ORF">F5897_000790</name>
</gene>
<dbReference type="GO" id="GO:0015920">
    <property type="term" value="P:lipopolysaccharide transport"/>
    <property type="evidence" value="ECO:0007669"/>
    <property type="project" value="TreeGrafter"/>
</dbReference>
<comment type="caution">
    <text evidence="11">The sequence shown here is derived from an EMBL/GenBank/DDBJ whole genome shotgun (WGS) entry which is preliminary data.</text>
</comment>
<dbReference type="RefSeq" id="WP_233574364.1">
    <property type="nucleotide sequence ID" value="NZ_JACIFD010000006.1"/>
</dbReference>
<accession>A0A840DQM4</accession>
<keyword evidence="12" id="KW-1185">Reference proteome</keyword>
<dbReference type="Pfam" id="PF01061">
    <property type="entry name" value="ABC2_membrane"/>
    <property type="match status" value="1"/>
</dbReference>
<dbReference type="InterPro" id="IPR047817">
    <property type="entry name" value="ABC2_TM_bact-type"/>
</dbReference>
<name>A0A840DQM4_9MICO</name>
<evidence type="ECO:0000256" key="2">
    <source>
        <dbReference type="ARBA" id="ARBA00007783"/>
    </source>
</evidence>
<feature type="transmembrane region" description="Helical" evidence="9">
    <location>
        <begin position="258"/>
        <end position="280"/>
    </location>
</feature>
<keyword evidence="5" id="KW-0997">Cell inner membrane</keyword>
<dbReference type="Proteomes" id="UP000571183">
    <property type="component" value="Unassembled WGS sequence"/>
</dbReference>
<dbReference type="InterPro" id="IPR013525">
    <property type="entry name" value="ABC2_TM"/>
</dbReference>
<evidence type="ECO:0000256" key="3">
    <source>
        <dbReference type="ARBA" id="ARBA00022448"/>
    </source>
</evidence>
<keyword evidence="3 9" id="KW-0813">Transport</keyword>
<dbReference type="PROSITE" id="PS51012">
    <property type="entry name" value="ABC_TM2"/>
    <property type="match status" value="1"/>
</dbReference>
<feature type="domain" description="ABC transmembrane type-2" evidence="10">
    <location>
        <begin position="51"/>
        <end position="283"/>
    </location>
</feature>
<evidence type="ECO:0000256" key="5">
    <source>
        <dbReference type="ARBA" id="ARBA00022519"/>
    </source>
</evidence>
<keyword evidence="6 9" id="KW-0812">Transmembrane</keyword>
<dbReference type="PANTHER" id="PTHR30413">
    <property type="entry name" value="INNER MEMBRANE TRANSPORT PERMEASE"/>
    <property type="match status" value="1"/>
</dbReference>
<keyword evidence="7 9" id="KW-1133">Transmembrane helix</keyword>
<evidence type="ECO:0000256" key="4">
    <source>
        <dbReference type="ARBA" id="ARBA00022475"/>
    </source>
</evidence>
<proteinExistence type="inferred from homology"/>
<sequence>MTTNSLAKYRNDPDYSTPGKSRGLIDVFTHRYLLQLLTNKGVATRYYGSVLGWIWSYIKPGAQFLMYYLVIGLILGVHRGIDWFHIYLFTGIVMVNLFSEIMNNTTTSVLDNGSLVSKIFLPRELFPVSACAVAIIHFFPQVLLLFAITLFSGWVFSWGAVLAFIGALVLTLSFALGLGMFFGSINALYRDAKNFVDLLLMFATWASPVLYSFEMVRDAAPSWFYHLYMSNPLTVAVELFHDAFWAPLTPESARPENFGMYTLIAFAIAFTTLLIGQLTFRKLEASFAQRL</sequence>
<evidence type="ECO:0000313" key="11">
    <source>
        <dbReference type="EMBL" id="MBB4071486.1"/>
    </source>
</evidence>
<feature type="transmembrane region" description="Helical" evidence="9">
    <location>
        <begin position="195"/>
        <end position="213"/>
    </location>
</feature>
<evidence type="ECO:0000256" key="1">
    <source>
        <dbReference type="ARBA" id="ARBA00004429"/>
    </source>
</evidence>
<dbReference type="GO" id="GO:0005886">
    <property type="term" value="C:plasma membrane"/>
    <property type="evidence" value="ECO:0007669"/>
    <property type="project" value="UniProtKB-SubCell"/>
</dbReference>
<dbReference type="PANTHER" id="PTHR30413:SF8">
    <property type="entry name" value="TRANSPORT PERMEASE PROTEIN"/>
    <property type="match status" value="1"/>
</dbReference>
<organism evidence="11 12">
    <name type="scientific">Canibacter oris</name>
    <dbReference type="NCBI Taxonomy" id="1365628"/>
    <lineage>
        <taxon>Bacteria</taxon>
        <taxon>Bacillati</taxon>
        <taxon>Actinomycetota</taxon>
        <taxon>Actinomycetes</taxon>
        <taxon>Micrococcales</taxon>
        <taxon>Microbacteriaceae</taxon>
        <taxon>Canibacter</taxon>
    </lineage>
</organism>
<dbReference type="EMBL" id="JACIFD010000006">
    <property type="protein sequence ID" value="MBB4071486.1"/>
    <property type="molecule type" value="Genomic_DNA"/>
</dbReference>
<reference evidence="11 12" key="1">
    <citation type="submission" date="2020-08" db="EMBL/GenBank/DDBJ databases">
        <title>Sequencing the genomes of 1000 actinobacteria strains.</title>
        <authorList>
            <person name="Klenk H.-P."/>
        </authorList>
    </citation>
    <scope>NUCLEOTIDE SEQUENCE [LARGE SCALE GENOMIC DNA]</scope>
    <source>
        <strain evidence="11 12">DSM 27064</strain>
    </source>
</reference>
<evidence type="ECO:0000259" key="10">
    <source>
        <dbReference type="PROSITE" id="PS51012"/>
    </source>
</evidence>
<protein>
    <recommendedName>
        <fullName evidence="9">Transport permease protein</fullName>
    </recommendedName>
</protein>
<comment type="caution">
    <text evidence="9">Lacks conserved residue(s) required for the propagation of feature annotation.</text>
</comment>
<evidence type="ECO:0000313" key="12">
    <source>
        <dbReference type="Proteomes" id="UP000571183"/>
    </source>
</evidence>
<evidence type="ECO:0000256" key="6">
    <source>
        <dbReference type="ARBA" id="ARBA00022692"/>
    </source>
</evidence>
<keyword evidence="8 9" id="KW-0472">Membrane</keyword>